<evidence type="ECO:0000256" key="1">
    <source>
        <dbReference type="ARBA" id="ARBA00004127"/>
    </source>
</evidence>
<feature type="transmembrane region" description="Helical" evidence="8">
    <location>
        <begin position="69"/>
        <end position="90"/>
    </location>
</feature>
<dbReference type="Proteomes" id="UP000588068">
    <property type="component" value="Unassembled WGS sequence"/>
</dbReference>
<feature type="transmembrane region" description="Helical" evidence="8">
    <location>
        <begin position="168"/>
        <end position="188"/>
    </location>
</feature>
<dbReference type="Pfam" id="PF02508">
    <property type="entry name" value="Rnf-Nqr"/>
    <property type="match status" value="1"/>
</dbReference>
<dbReference type="AlphaFoldDB" id="A0A841HGD5"/>
<evidence type="ECO:0000256" key="7">
    <source>
        <dbReference type="ARBA" id="ARBA00023136"/>
    </source>
</evidence>
<feature type="transmembrane region" description="Helical" evidence="8">
    <location>
        <begin position="102"/>
        <end position="122"/>
    </location>
</feature>
<feature type="transmembrane region" description="Helical" evidence="8">
    <location>
        <begin position="36"/>
        <end position="57"/>
    </location>
</feature>
<keyword evidence="2" id="KW-0813">Transport</keyword>
<evidence type="ECO:0000256" key="3">
    <source>
        <dbReference type="ARBA" id="ARBA00022519"/>
    </source>
</evidence>
<evidence type="ECO:0000256" key="6">
    <source>
        <dbReference type="ARBA" id="ARBA00022989"/>
    </source>
</evidence>
<dbReference type="PANTHER" id="PTHR30335">
    <property type="entry name" value="INTEGRAL MEMBRANE PROTEIN OF SOXR-REDUCING COMPLEX"/>
    <property type="match status" value="1"/>
</dbReference>
<sequence length="189" mass="20015">MSSLLLILLSAVLVCHYAPALTGLRAFEQTDEFDATTGIAVGSLALLSVVAPLGYALERLILEPFALGYLRTFALVILILLLAQILSSVMARSSRWTPVQPMFTLLMTSNSAVLGVALLSTGIDRFSNAVWAGIGLGILFALLLLAFTTLQQRIRQANAPAAFRDAPLALITTGLMALSLMGLIGILGD</sequence>
<feature type="transmembrane region" description="Helical" evidence="8">
    <location>
        <begin position="129"/>
        <end position="148"/>
    </location>
</feature>
<evidence type="ECO:0000256" key="5">
    <source>
        <dbReference type="ARBA" id="ARBA00022967"/>
    </source>
</evidence>
<proteinExistence type="predicted"/>
<dbReference type="RefSeq" id="WP_184329211.1">
    <property type="nucleotide sequence ID" value="NZ_JACHHZ010000001.1"/>
</dbReference>
<keyword evidence="4 8" id="KW-0812">Transmembrane</keyword>
<keyword evidence="10" id="KW-1185">Reference proteome</keyword>
<dbReference type="InterPro" id="IPR050133">
    <property type="entry name" value="NqrDE/RnfAE_oxidrdctase"/>
</dbReference>
<comment type="subcellular location">
    <subcellularLocation>
        <location evidence="1">Endomembrane system</location>
        <topology evidence="1">Multi-pass membrane protein</topology>
    </subcellularLocation>
</comment>
<evidence type="ECO:0000256" key="4">
    <source>
        <dbReference type="ARBA" id="ARBA00022692"/>
    </source>
</evidence>
<reference evidence="9 10" key="1">
    <citation type="submission" date="2020-08" db="EMBL/GenBank/DDBJ databases">
        <title>Genomic Encyclopedia of Type Strains, Phase IV (KMG-IV): sequencing the most valuable type-strain genomes for metagenomic binning, comparative biology and taxonomic classification.</title>
        <authorList>
            <person name="Goeker M."/>
        </authorList>
    </citation>
    <scope>NUCLEOTIDE SEQUENCE [LARGE SCALE GENOMIC DNA]</scope>
    <source>
        <strain evidence="9 10">DSM 26723</strain>
    </source>
</reference>
<keyword evidence="7 8" id="KW-0472">Membrane</keyword>
<dbReference type="GO" id="GO:0012505">
    <property type="term" value="C:endomembrane system"/>
    <property type="evidence" value="ECO:0007669"/>
    <property type="project" value="UniProtKB-SubCell"/>
</dbReference>
<comment type="caution">
    <text evidence="9">The sequence shown here is derived from an EMBL/GenBank/DDBJ whole genome shotgun (WGS) entry which is preliminary data.</text>
</comment>
<organism evidence="9 10">
    <name type="scientific">Povalibacter uvarum</name>
    <dbReference type="NCBI Taxonomy" id="732238"/>
    <lineage>
        <taxon>Bacteria</taxon>
        <taxon>Pseudomonadati</taxon>
        <taxon>Pseudomonadota</taxon>
        <taxon>Gammaproteobacteria</taxon>
        <taxon>Steroidobacterales</taxon>
        <taxon>Steroidobacteraceae</taxon>
        <taxon>Povalibacter</taxon>
    </lineage>
</organism>
<protein>
    <submittedName>
        <fullName evidence="9">Electron transport complex protein RnfA</fullName>
    </submittedName>
</protein>
<accession>A0A841HGD5</accession>
<gene>
    <name evidence="9" type="ORF">HNQ60_000256</name>
</gene>
<keyword evidence="3" id="KW-1003">Cell membrane</keyword>
<dbReference type="PANTHER" id="PTHR30335:SF0">
    <property type="entry name" value="ION-TRANSLOCATING OXIDOREDUCTASE COMPLEX SUBUNIT A"/>
    <property type="match status" value="1"/>
</dbReference>
<evidence type="ECO:0000313" key="10">
    <source>
        <dbReference type="Proteomes" id="UP000588068"/>
    </source>
</evidence>
<evidence type="ECO:0000256" key="8">
    <source>
        <dbReference type="SAM" id="Phobius"/>
    </source>
</evidence>
<evidence type="ECO:0000256" key="2">
    <source>
        <dbReference type="ARBA" id="ARBA00022448"/>
    </source>
</evidence>
<dbReference type="InterPro" id="IPR003667">
    <property type="entry name" value="NqrDE/RnfAE"/>
</dbReference>
<dbReference type="EMBL" id="JACHHZ010000001">
    <property type="protein sequence ID" value="MBB6091410.1"/>
    <property type="molecule type" value="Genomic_DNA"/>
</dbReference>
<keyword evidence="5" id="KW-1278">Translocase</keyword>
<name>A0A841HGD5_9GAMM</name>
<keyword evidence="6 8" id="KW-1133">Transmembrane helix</keyword>
<keyword evidence="3" id="KW-0997">Cell inner membrane</keyword>
<evidence type="ECO:0000313" key="9">
    <source>
        <dbReference type="EMBL" id="MBB6091410.1"/>
    </source>
</evidence>
<dbReference type="GO" id="GO:0005886">
    <property type="term" value="C:plasma membrane"/>
    <property type="evidence" value="ECO:0007669"/>
    <property type="project" value="TreeGrafter"/>
</dbReference>